<evidence type="ECO:0000313" key="2">
    <source>
        <dbReference type="EMBL" id="ANY65073.1"/>
    </source>
</evidence>
<protein>
    <recommendedName>
        <fullName evidence="1">UPF0342 protein BBD42_00210</fullName>
    </recommendedName>
</protein>
<dbReference type="InterPro" id="IPR010368">
    <property type="entry name" value="Com_YlbF"/>
</dbReference>
<evidence type="ECO:0000256" key="1">
    <source>
        <dbReference type="HAMAP-Rule" id="MF_01526"/>
    </source>
</evidence>
<sequence length="111" mass="12773">MNVYDKTYELAKALKDSEEARLLKEAKRAADADPDAKRMLDDFRERQNELQQKMMAGEEPSAVDMDTLNKLYEVISLNPLVSGLMEAERRFSIVFEDINRIMSDVLKSIVD</sequence>
<proteinExistence type="inferred from homology"/>
<gene>
    <name evidence="2" type="ORF">BBD42_00210</name>
</gene>
<dbReference type="HAMAP" id="MF_01526">
    <property type="entry name" value="UPF0342"/>
    <property type="match status" value="1"/>
</dbReference>
<dbReference type="EMBL" id="CP016808">
    <property type="protein sequence ID" value="ANY65073.1"/>
    <property type="molecule type" value="Genomic_DNA"/>
</dbReference>
<dbReference type="RefSeq" id="WP_099516507.1">
    <property type="nucleotide sequence ID" value="NZ_CP016808.1"/>
</dbReference>
<dbReference type="Pfam" id="PF06133">
    <property type="entry name" value="Com_YlbF"/>
    <property type="match status" value="1"/>
</dbReference>
<accession>A0A1B2DBI2</accession>
<name>A0A1B2DBI2_9BACL</name>
<dbReference type="Gene3D" id="1.20.1500.10">
    <property type="entry name" value="YheA/YmcA-like"/>
    <property type="match status" value="1"/>
</dbReference>
<dbReference type="AlphaFoldDB" id="A0A1B2DBI2"/>
<dbReference type="InterPro" id="IPR023378">
    <property type="entry name" value="YheA/YmcA-like_dom_sf"/>
</dbReference>
<dbReference type="SUPFAM" id="SSF158622">
    <property type="entry name" value="YheA/YmcA-like"/>
    <property type="match status" value="1"/>
</dbReference>
<organism evidence="2">
    <name type="scientific">Paenibacillus sp. BIHB 4019</name>
    <dbReference type="NCBI Taxonomy" id="1870819"/>
    <lineage>
        <taxon>Bacteria</taxon>
        <taxon>Bacillati</taxon>
        <taxon>Bacillota</taxon>
        <taxon>Bacilli</taxon>
        <taxon>Bacillales</taxon>
        <taxon>Paenibacillaceae</taxon>
        <taxon>Paenibacillus</taxon>
    </lineage>
</organism>
<comment type="similarity">
    <text evidence="1">Belongs to the UPF0342 family.</text>
</comment>
<reference evidence="2" key="1">
    <citation type="submission" date="2016-08" db="EMBL/GenBank/DDBJ databases">
        <title>Complete Genome Seqeunce of Paenibacillus sp. BIHB 4019 from tea rhizoplane.</title>
        <authorList>
            <person name="Thakur R."/>
            <person name="Swarnkar M.K."/>
            <person name="Gulati A."/>
        </authorList>
    </citation>
    <scope>NUCLEOTIDE SEQUENCE [LARGE SCALE GENOMIC DNA]</scope>
    <source>
        <strain evidence="2">BIHB4019</strain>
    </source>
</reference>